<evidence type="ECO:0000313" key="2">
    <source>
        <dbReference type="Proteomes" id="UP000006690"/>
    </source>
</evidence>
<reference evidence="2" key="1">
    <citation type="journal article" date="2012" name="Appl. Microbiol. Biotechnol.">
        <title>The complete genome sequence of Pantoea ananatis AJ13355, an organism with great biotechnological potential.</title>
        <authorList>
            <person name="Hara Y."/>
            <person name="Kadotani N."/>
            <person name="Izui H."/>
            <person name="Katashkina J.I."/>
            <person name="Kuvaeva T.M."/>
            <person name="Andreeva I.G."/>
            <person name="Golubeva L.I."/>
            <person name="Malko D.B."/>
            <person name="Makeev V.J."/>
            <person name="Mashko S.V."/>
            <person name="Kozlov Y.I."/>
        </authorList>
    </citation>
    <scope>NUCLEOTIDE SEQUENCE [LARGE SCALE GENOMIC DNA]</scope>
    <source>
        <strain evidence="2">AJ13355</strain>
    </source>
</reference>
<accession>A0A0H3LA11</accession>
<dbReference type="OrthoDB" id="7833995at2"/>
<dbReference type="Proteomes" id="UP000006690">
    <property type="component" value="Chromosome"/>
</dbReference>
<dbReference type="HOGENOM" id="CLU_106597_0_0_6"/>
<sequence length="222" mass="24779">MTTLSDLEDAYNKHLKNNVPVSSSGQANDAFEVYALSLILKAAREEGGDISFHTVNGTTNPQRLIFRSSPGKIFSVADDYAHAHIHFNSGLDFEAHVGVYVQGLAGVVHECDVLVIDASEADFCRRNRVHPKKANTILTAECKFYSGNLGIALAREFLGTTIDLGKEDRFFLSNRDGNTLDRVLAHHKRQRYLGLTPLNRDAELQTISQFRTAFRNQKSKNR</sequence>
<evidence type="ECO:0000313" key="1">
    <source>
        <dbReference type="EMBL" id="BAK13745.1"/>
    </source>
</evidence>
<name>A0A0H3LA11_PANAA</name>
<proteinExistence type="predicted"/>
<dbReference type="EMBL" id="AP012032">
    <property type="protein sequence ID" value="BAK13745.1"/>
    <property type="molecule type" value="Genomic_DNA"/>
</dbReference>
<dbReference type="AlphaFoldDB" id="A0A0H3LA11"/>
<dbReference type="KEGG" id="paj:PAJ_3666"/>
<dbReference type="eggNOG" id="ENOG502Z9CH">
    <property type="taxonomic scope" value="Bacteria"/>
</dbReference>
<protein>
    <submittedName>
        <fullName evidence="1">Uncharacterized protein</fullName>
    </submittedName>
</protein>
<organism evidence="1 2">
    <name type="scientific">Pantoea ananatis (strain AJ13355)</name>
    <dbReference type="NCBI Taxonomy" id="932677"/>
    <lineage>
        <taxon>Bacteria</taxon>
        <taxon>Pseudomonadati</taxon>
        <taxon>Pseudomonadota</taxon>
        <taxon>Gammaproteobacteria</taxon>
        <taxon>Enterobacterales</taxon>
        <taxon>Erwiniaceae</taxon>
        <taxon>Pantoea</taxon>
    </lineage>
</organism>
<dbReference type="RefSeq" id="WP_014595203.1">
    <property type="nucleotide sequence ID" value="NC_017531.2"/>
</dbReference>
<gene>
    <name evidence="1" type="ordered locus">PAJ_3666</name>
</gene>